<evidence type="ECO:0000256" key="11">
    <source>
        <dbReference type="ARBA" id="ARBA00022840"/>
    </source>
</evidence>
<dbReference type="CDD" id="cd05387">
    <property type="entry name" value="BY-kinase"/>
    <property type="match status" value="1"/>
</dbReference>
<evidence type="ECO:0000256" key="10">
    <source>
        <dbReference type="ARBA" id="ARBA00022777"/>
    </source>
</evidence>
<comment type="catalytic activity">
    <reaction evidence="15">
        <text>L-tyrosyl-[protein] + ATP = O-phospho-L-tyrosyl-[protein] + ADP + H(+)</text>
        <dbReference type="Rhea" id="RHEA:10596"/>
        <dbReference type="Rhea" id="RHEA-COMP:10136"/>
        <dbReference type="Rhea" id="RHEA-COMP:20101"/>
        <dbReference type="ChEBI" id="CHEBI:15378"/>
        <dbReference type="ChEBI" id="CHEBI:30616"/>
        <dbReference type="ChEBI" id="CHEBI:46858"/>
        <dbReference type="ChEBI" id="CHEBI:61978"/>
        <dbReference type="ChEBI" id="CHEBI:456216"/>
        <dbReference type="EC" id="2.7.10.2"/>
    </reaction>
</comment>
<dbReference type="PANTHER" id="PTHR32309">
    <property type="entry name" value="TYROSINE-PROTEIN KINASE"/>
    <property type="match status" value="1"/>
</dbReference>
<evidence type="ECO:0000256" key="1">
    <source>
        <dbReference type="ARBA" id="ARBA00004429"/>
    </source>
</evidence>
<dbReference type="STRING" id="440514.SAMN04488010_1166"/>
<dbReference type="Pfam" id="PF13614">
    <property type="entry name" value="AAA_31"/>
    <property type="match status" value="1"/>
</dbReference>
<evidence type="ECO:0000256" key="14">
    <source>
        <dbReference type="ARBA" id="ARBA00023137"/>
    </source>
</evidence>
<accession>A0A1I6I5X2</accession>
<keyword evidence="11" id="KW-0067">ATP-binding</keyword>
<evidence type="ECO:0000256" key="8">
    <source>
        <dbReference type="ARBA" id="ARBA00022692"/>
    </source>
</evidence>
<evidence type="ECO:0000256" key="17">
    <source>
        <dbReference type="SAM" id="Phobius"/>
    </source>
</evidence>
<dbReference type="GO" id="GO:0005886">
    <property type="term" value="C:plasma membrane"/>
    <property type="evidence" value="ECO:0007669"/>
    <property type="project" value="UniProtKB-SubCell"/>
</dbReference>
<dbReference type="SUPFAM" id="SSF52540">
    <property type="entry name" value="P-loop containing nucleoside triphosphate hydrolases"/>
    <property type="match status" value="1"/>
</dbReference>
<evidence type="ECO:0000256" key="15">
    <source>
        <dbReference type="ARBA" id="ARBA00051245"/>
    </source>
</evidence>
<evidence type="ECO:0000256" key="5">
    <source>
        <dbReference type="ARBA" id="ARBA00022475"/>
    </source>
</evidence>
<dbReference type="Proteomes" id="UP000199462">
    <property type="component" value="Unassembled WGS sequence"/>
</dbReference>
<protein>
    <recommendedName>
        <fullName evidence="4">non-specific protein-tyrosine kinase</fullName>
        <ecNumber evidence="4">2.7.10.2</ecNumber>
    </recommendedName>
</protein>
<evidence type="ECO:0000256" key="3">
    <source>
        <dbReference type="ARBA" id="ARBA00008883"/>
    </source>
</evidence>
<evidence type="ECO:0000313" key="21">
    <source>
        <dbReference type="EMBL" id="SFR62112.1"/>
    </source>
</evidence>
<dbReference type="Pfam" id="PF13807">
    <property type="entry name" value="GNVR"/>
    <property type="match status" value="1"/>
</dbReference>
<dbReference type="RefSeq" id="WP_091902034.1">
    <property type="nucleotide sequence ID" value="NZ_FOYX01000001.1"/>
</dbReference>
<dbReference type="PANTHER" id="PTHR32309:SF13">
    <property type="entry name" value="FERRIC ENTEROBACTIN TRANSPORT PROTEIN FEPE"/>
    <property type="match status" value="1"/>
</dbReference>
<keyword evidence="12 17" id="KW-1133">Transmembrane helix</keyword>
<evidence type="ECO:0000259" key="18">
    <source>
        <dbReference type="Pfam" id="PF02706"/>
    </source>
</evidence>
<evidence type="ECO:0000313" key="22">
    <source>
        <dbReference type="Proteomes" id="UP000199462"/>
    </source>
</evidence>
<keyword evidence="14" id="KW-0829">Tyrosine-protein kinase</keyword>
<dbReference type="EMBL" id="FOYX01000001">
    <property type="protein sequence ID" value="SFR62112.1"/>
    <property type="molecule type" value="Genomic_DNA"/>
</dbReference>
<reference evidence="22" key="1">
    <citation type="submission" date="2016-10" db="EMBL/GenBank/DDBJ databases">
        <authorList>
            <person name="Varghese N."/>
            <person name="Submissions S."/>
        </authorList>
    </citation>
    <scope>NUCLEOTIDE SEQUENCE [LARGE SCALE GENOMIC DNA]</scope>
    <source>
        <strain evidence="22">DSM 19891</strain>
    </source>
</reference>
<keyword evidence="13 17" id="KW-0472">Membrane</keyword>
<dbReference type="InterPro" id="IPR032807">
    <property type="entry name" value="GNVR"/>
</dbReference>
<keyword evidence="16" id="KW-0175">Coiled coil</keyword>
<dbReference type="Gene3D" id="3.40.50.300">
    <property type="entry name" value="P-loop containing nucleotide triphosphate hydrolases"/>
    <property type="match status" value="1"/>
</dbReference>
<evidence type="ECO:0000256" key="12">
    <source>
        <dbReference type="ARBA" id="ARBA00022989"/>
    </source>
</evidence>
<gene>
    <name evidence="21" type="ORF">SAMN04488010_1166</name>
</gene>
<comment type="subcellular location">
    <subcellularLocation>
        <location evidence="1">Cell inner membrane</location>
        <topology evidence="1">Multi-pass membrane protein</topology>
    </subcellularLocation>
</comment>
<keyword evidence="9" id="KW-0547">Nucleotide-binding</keyword>
<dbReference type="InterPro" id="IPR025669">
    <property type="entry name" value="AAA_dom"/>
</dbReference>
<keyword evidence="7" id="KW-0808">Transferase</keyword>
<comment type="similarity">
    <text evidence="2">Belongs to the CpsD/CapB family.</text>
</comment>
<dbReference type="InterPro" id="IPR027417">
    <property type="entry name" value="P-loop_NTPase"/>
</dbReference>
<evidence type="ECO:0000256" key="2">
    <source>
        <dbReference type="ARBA" id="ARBA00007316"/>
    </source>
</evidence>
<dbReference type="AlphaFoldDB" id="A0A1I6I5X2"/>
<feature type="transmembrane region" description="Helical" evidence="17">
    <location>
        <begin position="35"/>
        <end position="54"/>
    </location>
</feature>
<keyword evidence="5" id="KW-1003">Cell membrane</keyword>
<dbReference type="EC" id="2.7.10.2" evidence="4"/>
<feature type="domain" description="Polysaccharide chain length determinant N-terminal" evidence="18">
    <location>
        <begin position="18"/>
        <end position="111"/>
    </location>
</feature>
<evidence type="ECO:0000259" key="20">
    <source>
        <dbReference type="Pfam" id="PF13807"/>
    </source>
</evidence>
<evidence type="ECO:0000259" key="19">
    <source>
        <dbReference type="Pfam" id="PF13614"/>
    </source>
</evidence>
<feature type="coiled-coil region" evidence="16">
    <location>
        <begin position="285"/>
        <end position="312"/>
    </location>
</feature>
<dbReference type="Pfam" id="PF02706">
    <property type="entry name" value="Wzz"/>
    <property type="match status" value="1"/>
</dbReference>
<evidence type="ECO:0000256" key="6">
    <source>
        <dbReference type="ARBA" id="ARBA00022519"/>
    </source>
</evidence>
<comment type="similarity">
    <text evidence="3">Belongs to the etk/wzc family.</text>
</comment>
<evidence type="ECO:0000256" key="9">
    <source>
        <dbReference type="ARBA" id="ARBA00022741"/>
    </source>
</evidence>
<feature type="domain" description="Tyrosine-protein kinase G-rich" evidence="20">
    <location>
        <begin position="449"/>
        <end position="527"/>
    </location>
</feature>
<keyword evidence="22" id="KW-1185">Reference proteome</keyword>
<evidence type="ECO:0000256" key="16">
    <source>
        <dbReference type="SAM" id="Coils"/>
    </source>
</evidence>
<evidence type="ECO:0000256" key="4">
    <source>
        <dbReference type="ARBA" id="ARBA00011903"/>
    </source>
</evidence>
<organism evidence="21 22">
    <name type="scientific">Maribacter stanieri</name>
    <dbReference type="NCBI Taxonomy" id="440514"/>
    <lineage>
        <taxon>Bacteria</taxon>
        <taxon>Pseudomonadati</taxon>
        <taxon>Bacteroidota</taxon>
        <taxon>Flavobacteriia</taxon>
        <taxon>Flavobacteriales</taxon>
        <taxon>Flavobacteriaceae</taxon>
        <taxon>Maribacter</taxon>
    </lineage>
</organism>
<evidence type="ECO:0000256" key="13">
    <source>
        <dbReference type="ARBA" id="ARBA00023136"/>
    </source>
</evidence>
<dbReference type="InterPro" id="IPR050445">
    <property type="entry name" value="Bact_polysacc_biosynth/exp"/>
</dbReference>
<dbReference type="InterPro" id="IPR003856">
    <property type="entry name" value="LPS_length_determ_N"/>
</dbReference>
<evidence type="ECO:0000256" key="7">
    <source>
        <dbReference type="ARBA" id="ARBA00022679"/>
    </source>
</evidence>
<dbReference type="InterPro" id="IPR005702">
    <property type="entry name" value="Wzc-like_C"/>
</dbReference>
<proteinExistence type="inferred from homology"/>
<sequence>MTEKEYFDSQMSSNHNAENFDLKGLLSKYLKSWKFFVISLIIFLSLALVALQFISTSYNVSSKLLLKNETTNIDASGNNLVNNNPFSNSERVNNEIEVLTSVHLMRSVLDTLSLQCKFTAPDVFPEKELYGSELPFKIVVDTIYPLAYETTLKIKIEGDESFSITESFEDALEDASSTSSDYGYNRYNYGYKIEKPYGVFEIVKNDKSISKDTEFVLDFRDIDEMAHDYVKKALSIYVVNKDASVINIVLKEKTPEKGEDIINSLVEIYGLKSFLEKNTLALNNVKFIDNRLNTLSKELSEVEMNVAQFKTENELASVEFDANSFAEQEIDYGRKLTESEIELKVLNAIERNLRKGGNESTLNSLSISSPNLIYLIDSYNKLLIDKKSLQRTVPENNPRMIDIRDQLEQLRGNILGSLSTSKQSLRITINSIKNRSDQFAEKKQRIPSMQRQLLEISREQGIKENLFLYLLQKREEAALMVGAKQDNFTVIDSAITDYESGSPSKKLFLLISVLMALAVPVGIIHLKDSLNTKVTDKKDVEKKTSVSVIGEIAHNKSGKNLIEKGEEKSLLAQNFRMMRMNLDFILSEKKAQTILVTSAIKGEGKTFFSSNMGVALASSSSKVVILELDKHNPELIETLGETKKEYGVTNYLNQNYNTIVLQDLLVSVKNNPNLFAIGLGSESMDGLESFHSKKMVDLMEQLKEEFDYIIIDSAPISKLADTLALSKYTDCCMYMVRANHTKFNDLEIIEDIKTNRKFKNPMVVLNDVITKY</sequence>
<name>A0A1I6I5X2_9FLAO</name>
<keyword evidence="6" id="KW-0997">Cell inner membrane</keyword>
<keyword evidence="8 17" id="KW-0812">Transmembrane</keyword>
<keyword evidence="10 21" id="KW-0418">Kinase</keyword>
<dbReference type="GO" id="GO:0004713">
    <property type="term" value="F:protein tyrosine kinase activity"/>
    <property type="evidence" value="ECO:0007669"/>
    <property type="project" value="TreeGrafter"/>
</dbReference>
<feature type="domain" description="AAA" evidence="19">
    <location>
        <begin position="593"/>
        <end position="726"/>
    </location>
</feature>